<comment type="pathway">
    <text evidence="5 19">Cofactor biosynthesis; riboflavin biosynthesis; 2-hydroxy-3-oxobutyl phosphate from D-ribulose 5-phosphate: step 1/1.</text>
</comment>
<dbReference type="InterPro" id="IPR000926">
    <property type="entry name" value="RibA"/>
</dbReference>
<dbReference type="GO" id="GO:0009231">
    <property type="term" value="P:riboflavin biosynthetic process"/>
    <property type="evidence" value="ECO:0007669"/>
    <property type="project" value="UniProtKB-UniRule"/>
</dbReference>
<dbReference type="InterPro" id="IPR000422">
    <property type="entry name" value="DHBP_synthase_RibB"/>
</dbReference>
<dbReference type="Proteomes" id="UP000319865">
    <property type="component" value="Unassembled WGS sequence"/>
</dbReference>
<dbReference type="OrthoDB" id="9793111at2"/>
<feature type="binding site" evidence="19">
    <location>
        <begin position="307"/>
        <end position="309"/>
    </location>
    <ligand>
        <name>GTP</name>
        <dbReference type="ChEBI" id="CHEBI:37565"/>
    </ligand>
</feature>
<evidence type="ECO:0000256" key="8">
    <source>
        <dbReference type="ARBA" id="ARBA00022723"/>
    </source>
</evidence>
<dbReference type="GO" id="GO:0008270">
    <property type="term" value="F:zinc ion binding"/>
    <property type="evidence" value="ECO:0007669"/>
    <property type="project" value="UniProtKB-UniRule"/>
</dbReference>
<dbReference type="InterPro" id="IPR016299">
    <property type="entry name" value="Riboflavin_synth_RibBA"/>
</dbReference>
<evidence type="ECO:0000256" key="2">
    <source>
        <dbReference type="ARBA" id="ARBA00001936"/>
    </source>
</evidence>
<feature type="active site" description="Nucleophile; for GTP cyclohydrolase activity" evidence="19">
    <location>
        <position position="343"/>
    </location>
</feature>
<feature type="binding site" evidence="19">
    <location>
        <position position="150"/>
    </location>
    <ligand>
        <name>Mg(2+)</name>
        <dbReference type="ChEBI" id="CHEBI:18420"/>
        <label>2</label>
    </ligand>
</feature>
<feature type="site" description="Essential for DHBP synthase activity" evidence="19">
    <location>
        <position position="133"/>
    </location>
</feature>
<dbReference type="SUPFAM" id="SSF142695">
    <property type="entry name" value="RibA-like"/>
    <property type="match status" value="1"/>
</dbReference>
<keyword evidence="16 19" id="KW-0511">Multifunctional enzyme</keyword>
<evidence type="ECO:0000256" key="7">
    <source>
        <dbReference type="ARBA" id="ARBA00022619"/>
    </source>
</evidence>
<dbReference type="GO" id="GO:0008686">
    <property type="term" value="F:3,4-dihydroxy-2-butanone-4-phosphate synthase activity"/>
    <property type="evidence" value="ECO:0007669"/>
    <property type="project" value="UniProtKB-UniRule"/>
</dbReference>
<feature type="binding site" evidence="19">
    <location>
        <position position="364"/>
    </location>
    <ligand>
        <name>GTP</name>
        <dbReference type="ChEBI" id="CHEBI:37565"/>
    </ligand>
</feature>
<accession>A0A543PDC1</accession>
<dbReference type="Pfam" id="PF00926">
    <property type="entry name" value="DHBP_synthase"/>
    <property type="match status" value="1"/>
</dbReference>
<dbReference type="Gene3D" id="3.40.50.10990">
    <property type="entry name" value="GTP cyclohydrolase II"/>
    <property type="match status" value="1"/>
</dbReference>
<dbReference type="PIRSF" id="PIRSF001259">
    <property type="entry name" value="RibA"/>
    <property type="match status" value="1"/>
</dbReference>
<dbReference type="InterPro" id="IPR017945">
    <property type="entry name" value="DHBP_synth_RibB-like_a/b_dom"/>
</dbReference>
<dbReference type="SUPFAM" id="SSF55821">
    <property type="entry name" value="YrdC/RibB"/>
    <property type="match status" value="1"/>
</dbReference>
<keyword evidence="14 19" id="KW-0464">Manganese</keyword>
<dbReference type="UniPathway" id="UPA00275">
    <property type="reaction ID" value="UER00399"/>
</dbReference>
<comment type="caution">
    <text evidence="21">The sequence shown here is derived from an EMBL/GenBank/DDBJ whole genome shotgun (WGS) entry which is preliminary data.</text>
</comment>
<evidence type="ECO:0000256" key="3">
    <source>
        <dbReference type="ARBA" id="ARBA00002284"/>
    </source>
</evidence>
<comment type="cofactor">
    <cofactor evidence="2">
        <name>Mn(2+)</name>
        <dbReference type="ChEBI" id="CHEBI:29035"/>
    </cofactor>
</comment>
<keyword evidence="15 19" id="KW-0456">Lyase</keyword>
<feature type="site" description="Essential for DHBP synthase activity" evidence="19">
    <location>
        <position position="171"/>
    </location>
</feature>
<feature type="active site" description="Proton acceptor; for GTP cyclohydrolase activity" evidence="19">
    <location>
        <position position="341"/>
    </location>
</feature>
<dbReference type="HAMAP" id="MF_00180">
    <property type="entry name" value="RibB"/>
    <property type="match status" value="1"/>
</dbReference>
<comment type="cofactor">
    <cofactor evidence="19">
        <name>Zn(2+)</name>
        <dbReference type="ChEBI" id="CHEBI:29105"/>
    </cofactor>
    <text evidence="19">Binds 1 zinc ion per subunit.</text>
</comment>
<dbReference type="FunFam" id="3.40.50.10990:FF:000001">
    <property type="entry name" value="Riboflavin biosynthesis protein RibBA"/>
    <property type="match status" value="1"/>
</dbReference>
<feature type="binding site" evidence="19">
    <location>
        <position position="281"/>
    </location>
    <ligand>
        <name>Zn(2+)</name>
        <dbReference type="ChEBI" id="CHEBI:29105"/>
        <note>catalytic</note>
    </ligand>
</feature>
<evidence type="ECO:0000256" key="13">
    <source>
        <dbReference type="ARBA" id="ARBA00023134"/>
    </source>
</evidence>
<dbReference type="NCBIfam" id="NF001591">
    <property type="entry name" value="PRK00393.1"/>
    <property type="match status" value="1"/>
</dbReference>
<dbReference type="GO" id="GO:0030145">
    <property type="term" value="F:manganese ion binding"/>
    <property type="evidence" value="ECO:0007669"/>
    <property type="project" value="UniProtKB-UniRule"/>
</dbReference>
<dbReference type="HAMAP" id="MF_01283">
    <property type="entry name" value="RibBA"/>
    <property type="match status" value="1"/>
</dbReference>
<dbReference type="CDD" id="cd00641">
    <property type="entry name" value="GTP_cyclohydro2"/>
    <property type="match status" value="1"/>
</dbReference>
<dbReference type="InterPro" id="IPR032677">
    <property type="entry name" value="GTP_cyclohydro_II"/>
</dbReference>
<keyword evidence="8 19" id="KW-0479">Metal-binding</keyword>
<dbReference type="GO" id="GO:0003935">
    <property type="term" value="F:GTP cyclohydrolase II activity"/>
    <property type="evidence" value="ECO:0007669"/>
    <property type="project" value="UniProtKB-UniRule"/>
</dbReference>
<name>A0A543PDC1_9ACTN</name>
<keyword evidence="13 19" id="KW-0342">GTP-binding</keyword>
<dbReference type="GO" id="GO:0005525">
    <property type="term" value="F:GTP binding"/>
    <property type="evidence" value="ECO:0007669"/>
    <property type="project" value="UniProtKB-KW"/>
</dbReference>
<keyword evidence="12 19" id="KW-0460">Magnesium</keyword>
<dbReference type="NCBIfam" id="TIGR00506">
    <property type="entry name" value="ribB"/>
    <property type="match status" value="1"/>
</dbReference>
<feature type="region of interest" description="DHBP synthase" evidence="19">
    <location>
        <begin position="1"/>
        <end position="208"/>
    </location>
</feature>
<feature type="binding site" evidence="19">
    <location>
        <position position="171"/>
    </location>
    <ligand>
        <name>D-ribulose 5-phosphate</name>
        <dbReference type="ChEBI" id="CHEBI:58121"/>
    </ligand>
</feature>
<dbReference type="EMBL" id="VFQE01000001">
    <property type="protein sequence ID" value="TQN42082.1"/>
    <property type="molecule type" value="Genomic_DNA"/>
</dbReference>
<comment type="pathway">
    <text evidence="4 19">Cofactor biosynthesis; riboflavin biosynthesis; 5-amino-6-(D-ribitylamino)uracil from GTP: step 1/4.</text>
</comment>
<dbReference type="HAMAP" id="MF_00179">
    <property type="entry name" value="RibA"/>
    <property type="match status" value="1"/>
</dbReference>
<evidence type="ECO:0000313" key="21">
    <source>
        <dbReference type="EMBL" id="TQN42082.1"/>
    </source>
</evidence>
<dbReference type="NCBIfam" id="TIGR00505">
    <property type="entry name" value="ribA"/>
    <property type="match status" value="1"/>
</dbReference>
<feature type="binding site" evidence="19">
    <location>
        <begin position="147"/>
        <end position="151"/>
    </location>
    <ligand>
        <name>D-ribulose 5-phosphate</name>
        <dbReference type="ChEBI" id="CHEBI:58121"/>
    </ligand>
</feature>
<feature type="binding site" evidence="19">
    <location>
        <position position="279"/>
    </location>
    <ligand>
        <name>Zn(2+)</name>
        <dbReference type="ChEBI" id="CHEBI:29105"/>
        <note>catalytic</note>
    </ligand>
</feature>
<feature type="binding site" evidence="19">
    <location>
        <position position="284"/>
    </location>
    <ligand>
        <name>GTP</name>
        <dbReference type="ChEBI" id="CHEBI:37565"/>
    </ligand>
</feature>
<evidence type="ECO:0000256" key="10">
    <source>
        <dbReference type="ARBA" id="ARBA00022801"/>
    </source>
</evidence>
<feature type="binding site" evidence="19">
    <location>
        <begin position="35"/>
        <end position="36"/>
    </location>
    <ligand>
        <name>D-ribulose 5-phosphate</name>
        <dbReference type="ChEBI" id="CHEBI:58121"/>
    </ligand>
</feature>
<protein>
    <recommendedName>
        <fullName evidence="19">Riboflavin biosynthesis protein RibBA</fullName>
    </recommendedName>
    <domain>
        <recommendedName>
            <fullName evidence="19">3,4-dihydroxy-2-butanone 4-phosphate synthase</fullName>
            <shortName evidence="19">DHBP synthase</shortName>
            <ecNumber evidence="19">4.1.99.12</ecNumber>
        </recommendedName>
    </domain>
    <domain>
        <recommendedName>
            <fullName evidence="19">GTP cyclohydrolase-2</fullName>
            <ecNumber evidence="19">3.5.4.25</ecNumber>
        </recommendedName>
        <alternativeName>
            <fullName evidence="19">GTP cyclohydrolase II</fullName>
        </alternativeName>
    </domain>
</protein>
<dbReference type="AlphaFoldDB" id="A0A543PDC1"/>
<dbReference type="InterPro" id="IPR036144">
    <property type="entry name" value="RibA-like_sf"/>
</dbReference>
<comment type="similarity">
    <text evidence="6 19">In the N-terminal section; belongs to the DHBP synthase family.</text>
</comment>
<dbReference type="EC" id="4.1.99.12" evidence="19"/>
<reference evidence="21 22" key="1">
    <citation type="submission" date="2019-06" db="EMBL/GenBank/DDBJ databases">
        <title>Sequencing the genomes of 1000 actinobacteria strains.</title>
        <authorList>
            <person name="Klenk H.-P."/>
        </authorList>
    </citation>
    <scope>NUCLEOTIDE SEQUENCE [LARGE SCALE GENOMIC DNA]</scope>
    <source>
        <strain evidence="21 22">DSM 46837</strain>
    </source>
</reference>
<dbReference type="GO" id="GO:0000287">
    <property type="term" value="F:magnesium ion binding"/>
    <property type="evidence" value="ECO:0007669"/>
    <property type="project" value="UniProtKB-UniRule"/>
</dbReference>
<keyword evidence="10 19" id="KW-0378">Hydrolase</keyword>
<evidence type="ECO:0000256" key="9">
    <source>
        <dbReference type="ARBA" id="ARBA00022741"/>
    </source>
</evidence>
<feature type="binding site" evidence="19">
    <location>
        <position position="36"/>
    </location>
    <ligand>
        <name>Mg(2+)</name>
        <dbReference type="ChEBI" id="CHEBI:18420"/>
        <label>1</label>
    </ligand>
</feature>
<comment type="catalytic activity">
    <reaction evidence="18 19">
        <text>GTP + 4 H2O = 2,5-diamino-6-hydroxy-4-(5-phosphoribosylamino)-pyrimidine + formate + 2 phosphate + 3 H(+)</text>
        <dbReference type="Rhea" id="RHEA:23704"/>
        <dbReference type="ChEBI" id="CHEBI:15377"/>
        <dbReference type="ChEBI" id="CHEBI:15378"/>
        <dbReference type="ChEBI" id="CHEBI:15740"/>
        <dbReference type="ChEBI" id="CHEBI:37565"/>
        <dbReference type="ChEBI" id="CHEBI:43474"/>
        <dbReference type="ChEBI" id="CHEBI:58614"/>
        <dbReference type="EC" id="3.5.4.25"/>
    </reaction>
</comment>
<evidence type="ECO:0000259" key="20">
    <source>
        <dbReference type="Pfam" id="PF00925"/>
    </source>
</evidence>
<dbReference type="FunFam" id="3.90.870.10:FF:000001">
    <property type="entry name" value="Riboflavin biosynthesis protein RibBA"/>
    <property type="match status" value="1"/>
</dbReference>
<dbReference type="PANTHER" id="PTHR21327:SF18">
    <property type="entry name" value="3,4-DIHYDROXY-2-BUTANONE 4-PHOSPHATE SYNTHASE"/>
    <property type="match status" value="1"/>
</dbReference>
<evidence type="ECO:0000256" key="17">
    <source>
        <dbReference type="ARBA" id="ARBA00043932"/>
    </source>
</evidence>
<feature type="binding site" evidence="19">
    <location>
        <position position="369"/>
    </location>
    <ligand>
        <name>GTP</name>
        <dbReference type="ChEBI" id="CHEBI:37565"/>
    </ligand>
</feature>
<evidence type="ECO:0000256" key="16">
    <source>
        <dbReference type="ARBA" id="ARBA00023268"/>
    </source>
</evidence>
<evidence type="ECO:0000256" key="11">
    <source>
        <dbReference type="ARBA" id="ARBA00022833"/>
    </source>
</evidence>
<comment type="function">
    <text evidence="17 19">Catalyzes the conversion of GTP to 2,5-diamino-6-ribosylamino-4(3H)-pyrimidinone 5'-phosphate (DARP), formate and pyrophosphate.</text>
</comment>
<feature type="binding site" evidence="19">
    <location>
        <position position="40"/>
    </location>
    <ligand>
        <name>D-ribulose 5-phosphate</name>
        <dbReference type="ChEBI" id="CHEBI:58121"/>
    </ligand>
</feature>
<comment type="function">
    <text evidence="3 19">Catalyzes the conversion of D-ribulose 5-phosphate to formate and 3,4-dihydroxy-2-butanone 4-phosphate.</text>
</comment>
<dbReference type="GO" id="GO:0005829">
    <property type="term" value="C:cytosol"/>
    <property type="evidence" value="ECO:0007669"/>
    <property type="project" value="TreeGrafter"/>
</dbReference>
<feature type="binding site" evidence="19">
    <location>
        <position position="329"/>
    </location>
    <ligand>
        <name>GTP</name>
        <dbReference type="ChEBI" id="CHEBI:37565"/>
    </ligand>
</feature>
<evidence type="ECO:0000256" key="14">
    <source>
        <dbReference type="ARBA" id="ARBA00023211"/>
    </source>
</evidence>
<evidence type="ECO:0000256" key="1">
    <source>
        <dbReference type="ARBA" id="ARBA00000141"/>
    </source>
</evidence>
<evidence type="ECO:0000313" key="22">
    <source>
        <dbReference type="Proteomes" id="UP000319865"/>
    </source>
</evidence>
<evidence type="ECO:0000256" key="6">
    <source>
        <dbReference type="ARBA" id="ARBA00005520"/>
    </source>
</evidence>
<keyword evidence="9 19" id="KW-0547">Nucleotide-binding</keyword>
<dbReference type="EC" id="3.5.4.25" evidence="19"/>
<feature type="binding site" evidence="19">
    <location>
        <begin position="263"/>
        <end position="267"/>
    </location>
    <ligand>
        <name>GTP</name>
        <dbReference type="ChEBI" id="CHEBI:37565"/>
    </ligand>
</feature>
<feature type="region of interest" description="GTP cyclohydrolase II" evidence="19">
    <location>
        <begin position="209"/>
        <end position="419"/>
    </location>
</feature>
<gene>
    <name evidence="19" type="primary">ribBA</name>
    <name evidence="21" type="ORF">FHU33_1475</name>
</gene>
<dbReference type="Gene3D" id="3.90.870.10">
    <property type="entry name" value="DHBP synthase"/>
    <property type="match status" value="1"/>
</dbReference>
<feature type="binding site" evidence="19">
    <location>
        <position position="36"/>
    </location>
    <ligand>
        <name>Mg(2+)</name>
        <dbReference type="ChEBI" id="CHEBI:18420"/>
        <label>2</label>
    </ligand>
</feature>
<proteinExistence type="inferred from homology"/>
<dbReference type="PANTHER" id="PTHR21327">
    <property type="entry name" value="GTP CYCLOHYDROLASE II-RELATED"/>
    <property type="match status" value="1"/>
</dbReference>
<feature type="binding site" evidence="19">
    <location>
        <position position="268"/>
    </location>
    <ligand>
        <name>Zn(2+)</name>
        <dbReference type="ChEBI" id="CHEBI:29105"/>
        <note>catalytic</note>
    </ligand>
</feature>
<sequence length="419" mass="43836">MNPAGPQRNAAAVVQSAVAALADGGLVVVIDDADREDEGDLVVAAELVSPDQMAFLVRHTTGIVCVPMPAARADDLRLPLMVADNTDLHETAFTVSVDAVGTGTGVSADDRTATARALADPATRPRDLRRPGHVFPLRARAGGVLRRAGHTEAAVDLLTMAGLSGVGVISEIVADDGSMRRGPDLRAFADEHGLPVLAVADLVRHRRSSERLVEPVAGSAMPTAFGDFRAVAYRSTLDDVEHLALVMGDVAAAGRSEAGVLVRVHSECLTGDILGSLRCDCGAQLEQALRAIAAEGCGVVVYLRGHEGRGIGLGHKIRAYALQELGLDTVDANIAQGLPVDSRSYGVGARILGDLGVQRLRLITNNPAKYGGLDGHGLQIIGRVALPTVPTPHNVRYLRTKQDRLGHTVLVGPDAVDTT</sequence>
<comment type="similarity">
    <text evidence="19">In the C-terminal section; belongs to the GTP cyclohydrolase II family.</text>
</comment>
<dbReference type="Pfam" id="PF00925">
    <property type="entry name" value="GTP_cyclohydro2"/>
    <property type="match status" value="1"/>
</dbReference>
<evidence type="ECO:0000256" key="4">
    <source>
        <dbReference type="ARBA" id="ARBA00004853"/>
    </source>
</evidence>
<evidence type="ECO:0000256" key="5">
    <source>
        <dbReference type="ARBA" id="ARBA00004904"/>
    </source>
</evidence>
<evidence type="ECO:0000256" key="12">
    <source>
        <dbReference type="ARBA" id="ARBA00022842"/>
    </source>
</evidence>
<organism evidence="21 22">
    <name type="scientific">Blastococcus colisei</name>
    <dbReference type="NCBI Taxonomy" id="1564162"/>
    <lineage>
        <taxon>Bacteria</taxon>
        <taxon>Bacillati</taxon>
        <taxon>Actinomycetota</taxon>
        <taxon>Actinomycetes</taxon>
        <taxon>Geodermatophilales</taxon>
        <taxon>Geodermatophilaceae</taxon>
        <taxon>Blastococcus</taxon>
    </lineage>
</organism>
<keyword evidence="11 19" id="KW-0862">Zinc</keyword>
<dbReference type="NCBIfam" id="NF006803">
    <property type="entry name" value="PRK09311.1"/>
    <property type="match status" value="1"/>
</dbReference>
<comment type="catalytic activity">
    <reaction evidence="1 19">
        <text>D-ribulose 5-phosphate = (2S)-2-hydroxy-3-oxobutyl phosphate + formate + H(+)</text>
        <dbReference type="Rhea" id="RHEA:18457"/>
        <dbReference type="ChEBI" id="CHEBI:15378"/>
        <dbReference type="ChEBI" id="CHEBI:15740"/>
        <dbReference type="ChEBI" id="CHEBI:58121"/>
        <dbReference type="ChEBI" id="CHEBI:58830"/>
        <dbReference type="EC" id="4.1.99.12"/>
    </reaction>
</comment>
<evidence type="ECO:0000256" key="15">
    <source>
        <dbReference type="ARBA" id="ARBA00023239"/>
    </source>
</evidence>
<evidence type="ECO:0000256" key="18">
    <source>
        <dbReference type="ARBA" id="ARBA00049295"/>
    </source>
</evidence>
<comment type="cofactor">
    <cofactor evidence="19">
        <name>Mg(2+)</name>
        <dbReference type="ChEBI" id="CHEBI:18420"/>
    </cofactor>
    <cofactor evidence="19">
        <name>Mn(2+)</name>
        <dbReference type="ChEBI" id="CHEBI:29035"/>
    </cofactor>
    <text evidence="19">Binds 2 divalent metal cations per subunit. Magnesium or manganese.</text>
</comment>
<keyword evidence="22" id="KW-1185">Reference proteome</keyword>
<evidence type="ECO:0000256" key="19">
    <source>
        <dbReference type="HAMAP-Rule" id="MF_01283"/>
    </source>
</evidence>
<keyword evidence="7 19" id="KW-0686">Riboflavin biosynthesis</keyword>
<feature type="domain" description="GTP cyclohydrolase II" evidence="20">
    <location>
        <begin position="219"/>
        <end position="384"/>
    </location>
</feature>